<sequence length="124" mass="13560">MPPVILPLSVGLVDASTTPTSADGILSLTNMIVDFVPEWIIYIVIILFVCGPLIYCRLCMAQEDDTDSERARLLSVPTDTETSALFVERQPAGVPVMAGRHMHTSQMQPTHSPILSPPRSGARW</sequence>
<gene>
    <name evidence="3" type="ORF">FB45DRAFT_919357</name>
</gene>
<keyword evidence="2" id="KW-0472">Membrane</keyword>
<evidence type="ECO:0000256" key="2">
    <source>
        <dbReference type="SAM" id="Phobius"/>
    </source>
</evidence>
<reference evidence="3" key="1">
    <citation type="submission" date="2023-03" db="EMBL/GenBank/DDBJ databases">
        <title>Massive genome expansion in bonnet fungi (Mycena s.s.) driven by repeated elements and novel gene families across ecological guilds.</title>
        <authorList>
            <consortium name="Lawrence Berkeley National Laboratory"/>
            <person name="Harder C.B."/>
            <person name="Miyauchi S."/>
            <person name="Viragh M."/>
            <person name="Kuo A."/>
            <person name="Thoen E."/>
            <person name="Andreopoulos B."/>
            <person name="Lu D."/>
            <person name="Skrede I."/>
            <person name="Drula E."/>
            <person name="Henrissat B."/>
            <person name="Morin E."/>
            <person name="Kohler A."/>
            <person name="Barry K."/>
            <person name="LaButti K."/>
            <person name="Morin E."/>
            <person name="Salamov A."/>
            <person name="Lipzen A."/>
            <person name="Mereny Z."/>
            <person name="Hegedus B."/>
            <person name="Baldrian P."/>
            <person name="Stursova M."/>
            <person name="Weitz H."/>
            <person name="Taylor A."/>
            <person name="Grigoriev I.V."/>
            <person name="Nagy L.G."/>
            <person name="Martin F."/>
            <person name="Kauserud H."/>
        </authorList>
    </citation>
    <scope>NUCLEOTIDE SEQUENCE</scope>
    <source>
        <strain evidence="3">9284</strain>
    </source>
</reference>
<feature type="region of interest" description="Disordered" evidence="1">
    <location>
        <begin position="103"/>
        <end position="124"/>
    </location>
</feature>
<organism evidence="3 4">
    <name type="scientific">Roridomyces roridus</name>
    <dbReference type="NCBI Taxonomy" id="1738132"/>
    <lineage>
        <taxon>Eukaryota</taxon>
        <taxon>Fungi</taxon>
        <taxon>Dikarya</taxon>
        <taxon>Basidiomycota</taxon>
        <taxon>Agaricomycotina</taxon>
        <taxon>Agaricomycetes</taxon>
        <taxon>Agaricomycetidae</taxon>
        <taxon>Agaricales</taxon>
        <taxon>Marasmiineae</taxon>
        <taxon>Mycenaceae</taxon>
        <taxon>Roridomyces</taxon>
    </lineage>
</organism>
<proteinExistence type="predicted"/>
<keyword evidence="2" id="KW-1133">Transmembrane helix</keyword>
<feature type="transmembrane region" description="Helical" evidence="2">
    <location>
        <begin position="39"/>
        <end position="60"/>
    </location>
</feature>
<comment type="caution">
    <text evidence="3">The sequence shown here is derived from an EMBL/GenBank/DDBJ whole genome shotgun (WGS) entry which is preliminary data.</text>
</comment>
<name>A0AAD7BSR3_9AGAR</name>
<feature type="compositionally biased region" description="Polar residues" evidence="1">
    <location>
        <begin position="104"/>
        <end position="113"/>
    </location>
</feature>
<accession>A0AAD7BSR3</accession>
<keyword evidence="4" id="KW-1185">Reference proteome</keyword>
<protein>
    <submittedName>
        <fullName evidence="3">Uncharacterized protein</fullName>
    </submittedName>
</protein>
<evidence type="ECO:0000313" key="4">
    <source>
        <dbReference type="Proteomes" id="UP001221142"/>
    </source>
</evidence>
<dbReference type="EMBL" id="JARKIF010000010">
    <property type="protein sequence ID" value="KAJ7628846.1"/>
    <property type="molecule type" value="Genomic_DNA"/>
</dbReference>
<keyword evidence="2" id="KW-0812">Transmembrane</keyword>
<evidence type="ECO:0000313" key="3">
    <source>
        <dbReference type="EMBL" id="KAJ7628846.1"/>
    </source>
</evidence>
<evidence type="ECO:0000256" key="1">
    <source>
        <dbReference type="SAM" id="MobiDB-lite"/>
    </source>
</evidence>
<dbReference type="AlphaFoldDB" id="A0AAD7BSR3"/>
<dbReference type="Proteomes" id="UP001221142">
    <property type="component" value="Unassembled WGS sequence"/>
</dbReference>